<evidence type="ECO:0000313" key="3">
    <source>
        <dbReference type="EMBL" id="ROT70756.1"/>
    </source>
</evidence>
<evidence type="ECO:0008006" key="5">
    <source>
        <dbReference type="Google" id="ProtNLM"/>
    </source>
</evidence>
<sequence length="247" mass="28530">MTCCTLRCVIKCGIFLAALDIIHAVTSFGFYGYQYIIEMWYLCPIDLAVEKCHNKIYIFEQMFEMRCYIGVGEGIAGIFCCAIYILALVKRKPSLTWLWLIKSFAVIGVNIYYLSNWVIRQGRYDHLEWEKQTYEDEFIWAAEGLTLAQILIMLFYCLIGGLFTYKVVEEKRASRRSLRSRRKWNSHDATAPPMGYDDEEAQYLNQALTNSEKTLPVRASKQSLAAASQHSMTELDRPDSYKHSTGV</sequence>
<evidence type="ECO:0000256" key="2">
    <source>
        <dbReference type="SAM" id="Phobius"/>
    </source>
</evidence>
<dbReference type="Proteomes" id="UP000283509">
    <property type="component" value="Unassembled WGS sequence"/>
</dbReference>
<evidence type="ECO:0000313" key="4">
    <source>
        <dbReference type="Proteomes" id="UP000283509"/>
    </source>
</evidence>
<protein>
    <recommendedName>
        <fullName evidence="5">Transmembrane protein</fullName>
    </recommendedName>
</protein>
<keyword evidence="2" id="KW-0472">Membrane</keyword>
<feature type="compositionally biased region" description="Basic and acidic residues" evidence="1">
    <location>
        <begin position="233"/>
        <end position="247"/>
    </location>
</feature>
<feature type="region of interest" description="Disordered" evidence="1">
    <location>
        <begin position="219"/>
        <end position="247"/>
    </location>
</feature>
<evidence type="ECO:0000256" key="1">
    <source>
        <dbReference type="SAM" id="MobiDB-lite"/>
    </source>
</evidence>
<feature type="compositionally biased region" description="Polar residues" evidence="1">
    <location>
        <begin position="220"/>
        <end position="232"/>
    </location>
</feature>
<gene>
    <name evidence="3" type="ORF">C7M84_010956</name>
</gene>
<keyword evidence="2" id="KW-1133">Transmembrane helix</keyword>
<dbReference type="EMBL" id="QCYY01002389">
    <property type="protein sequence ID" value="ROT70756.1"/>
    <property type="molecule type" value="Genomic_DNA"/>
</dbReference>
<feature type="transmembrane region" description="Helical" evidence="2">
    <location>
        <begin position="12"/>
        <end position="33"/>
    </location>
</feature>
<dbReference type="AlphaFoldDB" id="A0A423T2Q4"/>
<feature type="transmembrane region" description="Helical" evidence="2">
    <location>
        <begin position="68"/>
        <end position="89"/>
    </location>
</feature>
<accession>A0A423T2Q4</accession>
<reference evidence="3 4" key="1">
    <citation type="submission" date="2018-04" db="EMBL/GenBank/DDBJ databases">
        <authorList>
            <person name="Zhang X."/>
            <person name="Yuan J."/>
            <person name="Li F."/>
            <person name="Xiang J."/>
        </authorList>
    </citation>
    <scope>NUCLEOTIDE SEQUENCE [LARGE SCALE GENOMIC DNA]</scope>
    <source>
        <tissue evidence="3">Muscle</tissue>
    </source>
</reference>
<comment type="caution">
    <text evidence="3">The sequence shown here is derived from an EMBL/GenBank/DDBJ whole genome shotgun (WGS) entry which is preliminary data.</text>
</comment>
<organism evidence="3 4">
    <name type="scientific">Penaeus vannamei</name>
    <name type="common">Whiteleg shrimp</name>
    <name type="synonym">Litopenaeus vannamei</name>
    <dbReference type="NCBI Taxonomy" id="6689"/>
    <lineage>
        <taxon>Eukaryota</taxon>
        <taxon>Metazoa</taxon>
        <taxon>Ecdysozoa</taxon>
        <taxon>Arthropoda</taxon>
        <taxon>Crustacea</taxon>
        <taxon>Multicrustacea</taxon>
        <taxon>Malacostraca</taxon>
        <taxon>Eumalacostraca</taxon>
        <taxon>Eucarida</taxon>
        <taxon>Decapoda</taxon>
        <taxon>Dendrobranchiata</taxon>
        <taxon>Penaeoidea</taxon>
        <taxon>Penaeidae</taxon>
        <taxon>Penaeus</taxon>
    </lineage>
</organism>
<feature type="transmembrane region" description="Helical" evidence="2">
    <location>
        <begin position="96"/>
        <end position="119"/>
    </location>
</feature>
<name>A0A423T2Q4_PENVA</name>
<keyword evidence="4" id="KW-1185">Reference proteome</keyword>
<reference evidence="3 4" key="2">
    <citation type="submission" date="2019-01" db="EMBL/GenBank/DDBJ databases">
        <title>The decoding of complex shrimp genome reveals the adaptation for benthos swimmer, frequently molting mechanism and breeding impact on genome.</title>
        <authorList>
            <person name="Sun Y."/>
            <person name="Gao Y."/>
            <person name="Yu Y."/>
        </authorList>
    </citation>
    <scope>NUCLEOTIDE SEQUENCE [LARGE SCALE GENOMIC DNA]</scope>
    <source>
        <tissue evidence="3">Muscle</tissue>
    </source>
</reference>
<dbReference type="OrthoDB" id="6332568at2759"/>
<proteinExistence type="predicted"/>
<keyword evidence="2" id="KW-0812">Transmembrane</keyword>
<feature type="transmembrane region" description="Helical" evidence="2">
    <location>
        <begin position="139"/>
        <end position="165"/>
    </location>
</feature>